<dbReference type="EMBL" id="MIFZ01000104">
    <property type="protein sequence ID" value="OSY53146.1"/>
    <property type="molecule type" value="Genomic_DNA"/>
</dbReference>
<evidence type="ECO:0000259" key="4">
    <source>
        <dbReference type="Pfam" id="PF24607"/>
    </source>
</evidence>
<feature type="transmembrane region" description="Helical" evidence="2">
    <location>
        <begin position="1322"/>
        <end position="1343"/>
    </location>
</feature>
<dbReference type="EC" id="2.4.2.47" evidence="6"/>
<organism evidence="6 7">
    <name type="scientific">Streptomyces fradiae ATCC 10745 = DSM 40063</name>
    <dbReference type="NCBI Taxonomy" id="1319510"/>
    <lineage>
        <taxon>Bacteria</taxon>
        <taxon>Bacillati</taxon>
        <taxon>Actinomycetota</taxon>
        <taxon>Actinomycetes</taxon>
        <taxon>Kitasatosporales</taxon>
        <taxon>Streptomycetaceae</taxon>
        <taxon>Streptomyces</taxon>
    </lineage>
</organism>
<evidence type="ECO:0000313" key="6">
    <source>
        <dbReference type="EMBL" id="OSY53146.1"/>
    </source>
</evidence>
<feature type="domain" description="Alpha-(1-&gt;3)-arabinofuranosyltransferase N-terminal GT-C" evidence="3">
    <location>
        <begin position="39"/>
        <end position="694"/>
    </location>
</feature>
<feature type="transmembrane region" description="Helical" evidence="2">
    <location>
        <begin position="232"/>
        <end position="255"/>
    </location>
</feature>
<dbReference type="Pfam" id="PF24607">
    <property type="entry name" value="CBM_AftD"/>
    <property type="match status" value="1"/>
</dbReference>
<feature type="transmembrane region" description="Helical" evidence="2">
    <location>
        <begin position="143"/>
        <end position="176"/>
    </location>
</feature>
<keyword evidence="2" id="KW-0472">Membrane</keyword>
<evidence type="ECO:0000313" key="5">
    <source>
        <dbReference type="EMBL" id="KAF0651576.1"/>
    </source>
</evidence>
<feature type="transmembrane region" description="Helical" evidence="2">
    <location>
        <begin position="196"/>
        <end position="220"/>
    </location>
</feature>
<feature type="region of interest" description="Disordered" evidence="1">
    <location>
        <begin position="925"/>
        <end position="954"/>
    </location>
</feature>
<feature type="transmembrane region" description="Helical" evidence="2">
    <location>
        <begin position="412"/>
        <end position="430"/>
    </location>
</feature>
<keyword evidence="2" id="KW-0812">Transmembrane</keyword>
<feature type="transmembrane region" description="Helical" evidence="2">
    <location>
        <begin position="31"/>
        <end position="49"/>
    </location>
</feature>
<reference evidence="6 7" key="2">
    <citation type="submission" date="2016-09" db="EMBL/GenBank/DDBJ databases">
        <title>Streptomyces fradiae DSM40063, a candidate organism with high potential of specific P450 cytochromes.</title>
        <authorList>
            <person name="Grumaz C."/>
            <person name="Vainshtein Y."/>
            <person name="Kirstahler P."/>
            <person name="Sohn K."/>
        </authorList>
    </citation>
    <scope>NUCLEOTIDE SEQUENCE [LARGE SCALE GENOMIC DNA]</scope>
    <source>
        <strain evidence="6 7">DSM 40063</strain>
    </source>
</reference>
<dbReference type="InterPro" id="IPR021798">
    <property type="entry name" value="AftD_N"/>
</dbReference>
<evidence type="ECO:0000256" key="2">
    <source>
        <dbReference type="SAM" id="Phobius"/>
    </source>
</evidence>
<dbReference type="EMBL" id="ASYR01000002">
    <property type="protein sequence ID" value="KAF0651576.1"/>
    <property type="molecule type" value="Genomic_DNA"/>
</dbReference>
<feature type="transmembrane region" description="Helical" evidence="2">
    <location>
        <begin position="379"/>
        <end position="400"/>
    </location>
</feature>
<evidence type="ECO:0000313" key="8">
    <source>
        <dbReference type="Proteomes" id="UP000731519"/>
    </source>
</evidence>
<reference evidence="5 8" key="1">
    <citation type="submission" date="2013-05" db="EMBL/GenBank/DDBJ databases">
        <title>Genome Sequence of Streptomyces fradiae.</title>
        <authorList>
            <person name="Kirby R."/>
        </authorList>
    </citation>
    <scope>NUCLEOTIDE SEQUENCE [LARGE SCALE GENOMIC DNA]</scope>
    <source>
        <strain evidence="5 8">ATCC 10745</strain>
    </source>
</reference>
<keyword evidence="6" id="KW-0808">Transferase</keyword>
<proteinExistence type="predicted"/>
<comment type="caution">
    <text evidence="6">The sequence shown here is derived from an EMBL/GenBank/DDBJ whole genome shotgun (WGS) entry which is preliminary data.</text>
</comment>
<feature type="transmembrane region" description="Helical" evidence="2">
    <location>
        <begin position="299"/>
        <end position="322"/>
    </location>
</feature>
<name>A0A1Y2P037_STRFR</name>
<accession>A0A1Y2P037</accession>
<feature type="transmembrane region" description="Helical" evidence="2">
    <location>
        <begin position="1287"/>
        <end position="1316"/>
    </location>
</feature>
<protein>
    <submittedName>
        <fullName evidence="6">Alpha-(1-&gt;3)-arabinofuranosyltransferase</fullName>
        <ecNumber evidence="6">2.4.2.47</ecNumber>
    </submittedName>
</protein>
<feature type="region of interest" description="Disordered" evidence="1">
    <location>
        <begin position="1380"/>
        <end position="1449"/>
    </location>
</feature>
<dbReference type="SUPFAM" id="SSF49785">
    <property type="entry name" value="Galactose-binding domain-like"/>
    <property type="match status" value="1"/>
</dbReference>
<feature type="compositionally biased region" description="Basic and acidic residues" evidence="1">
    <location>
        <begin position="1432"/>
        <end position="1449"/>
    </location>
</feature>
<keyword evidence="6" id="KW-0328">Glycosyltransferase</keyword>
<dbReference type="InterPro" id="IPR008979">
    <property type="entry name" value="Galactose-bd-like_sf"/>
</dbReference>
<feature type="domain" description="Arabinofuranosyltransferase D third carbohydrate binding module" evidence="4">
    <location>
        <begin position="939"/>
        <end position="1066"/>
    </location>
</feature>
<feature type="transmembrane region" description="Helical" evidence="2">
    <location>
        <begin position="114"/>
        <end position="131"/>
    </location>
</feature>
<dbReference type="Gene3D" id="2.60.120.260">
    <property type="entry name" value="Galactose-binding domain-like"/>
    <property type="match status" value="1"/>
</dbReference>
<dbReference type="GeneID" id="91401883"/>
<evidence type="ECO:0000256" key="1">
    <source>
        <dbReference type="SAM" id="MobiDB-lite"/>
    </source>
</evidence>
<feature type="region of interest" description="Disordered" evidence="1">
    <location>
        <begin position="1"/>
        <end position="25"/>
    </location>
</feature>
<dbReference type="Proteomes" id="UP000194318">
    <property type="component" value="Unassembled WGS sequence"/>
</dbReference>
<feature type="compositionally biased region" description="Pro residues" evidence="1">
    <location>
        <begin position="11"/>
        <end position="20"/>
    </location>
</feature>
<evidence type="ECO:0000313" key="7">
    <source>
        <dbReference type="Proteomes" id="UP000194318"/>
    </source>
</evidence>
<evidence type="ECO:0000259" key="3">
    <source>
        <dbReference type="Pfam" id="PF11847"/>
    </source>
</evidence>
<dbReference type="Pfam" id="PF11847">
    <property type="entry name" value="GT-C_AftD"/>
    <property type="match status" value="1"/>
</dbReference>
<keyword evidence="2" id="KW-1133">Transmembrane helix</keyword>
<feature type="transmembrane region" description="Helical" evidence="2">
    <location>
        <begin position="1355"/>
        <end position="1376"/>
    </location>
</feature>
<dbReference type="Proteomes" id="UP000731519">
    <property type="component" value="Unassembled WGS sequence"/>
</dbReference>
<dbReference type="InterPro" id="IPR056997">
    <property type="entry name" value="CBM_AftD"/>
</dbReference>
<dbReference type="RefSeq" id="WP_031132033.1">
    <property type="nucleotide sequence ID" value="NZ_ASYR01000002.1"/>
</dbReference>
<dbReference type="GO" id="GO:0016757">
    <property type="term" value="F:glycosyltransferase activity"/>
    <property type="evidence" value="ECO:0007669"/>
    <property type="project" value="UniProtKB-KW"/>
</dbReference>
<keyword evidence="8" id="KW-1185">Reference proteome</keyword>
<feature type="compositionally biased region" description="Low complexity" evidence="1">
    <location>
        <begin position="1380"/>
        <end position="1425"/>
    </location>
</feature>
<gene>
    <name evidence="6" type="primary">aftD</name>
    <name evidence="6" type="ORF">BG846_01197</name>
    <name evidence="5" type="ORF">K701_01220</name>
</gene>
<sequence length="1449" mass="150517">MTTTLQAPTGVPRPPGPTPPEASGEPRGRRLLFGFWAVVLAAFLAVSPGRMTFETKLGVALDPWRFLSDLGSLWNGNVGLGGIANQYVGYAFPALPYYALMDLLHVPVWLAERLWLSVIVTAAFWGALRLAERLRVGTPATRVLAAAVYALWPTFTIVVGSTSAAALPGAVLPWVLLPLTCAARSPRTAAARSALLIPFMGGVNAASTLAALLPVGLYLLSRPPGRRRRALLGWWIPGVVLATVWWVVPLLLMGIHGENFMPYVEQADTTTATMSATELLRGAGNWVAYLNFGEPWLPAGWTVAAVAVAVAGSAFAAALGLAGLARRDLPERRWLLLTVLAVALVTLAGYGGALGGPFHGVVQDWLDGALKPFRNIYKFQPGLALALALGVAHLTGVLSPRRGYRALRGRRWVPAAAAVLVLPGLALPYVNGSILQPGAFTRLPAHWEKAAGWLKDNAPDSRALVVPATAHGIYTWGSPIDQPFDVLAETPWAQRDFVPFGTPGARRMTDAVEQALLSGTEVPGLRAYLARAGVHEVVVRNDLDPDQIGYVPPQTVKRTLESSGYRKVAGFGPLVTGGRIAADTPLQVQALYPRLQAVEIYRPRGGEERPGRVGVAAVEDTAVVSGGPEALLRLSADSSMAGRPAVLAGDRLPEGLVPPVKAVADGLRRADTRFGLVNNNTSYTYTADERNHPGSLQNPGEEPHQILPRRGAEHQTTAVLRGARAVTASSSGSWLFHLPQYDPVHAFDGNPDTAWAEGSPGEPAGQWLRVEFSRPTDVPASLQLTPLPGDGVRAAPTRVRIETERGFADSPLRTDGQPQTVKAPSGETSWLKVTVLAAQLARPGLSGAGFSEVSIPDVQVTRMLVLPADAQRTDAAASVYSVHRGTDAGGLSPASAEAGLHRRFSTGEPGEYRVSARAVAVPGGPLDELLDRSAPGPRDRVTATADSTSRDGRSLSARNLVDGDLTTAWIAGDRPVVHLSWPGRRKVDEIILVPAGGVSTRPEQVTITSPHGAAVADVDENGRVRFPEIETDRLDVTVSRAAPLTLHNPVADAQLQLPVGLSEVHVPALADLLVPRPEPSARFSLPCGQGPDLAVGGVLHKTKASGLVRDLTERRPVSVSLCAGEEADGTLELPPGEHELEAGDAGPLAITDVTLTTGTPRALAGAADREVKVTGWSGDRRTVTVSAGSGGAAYLRVYENANDGWKATLDGAELEPVRLDGWQQAWVVPAGASGTVTLEFEPSGTYRAGLIGGAFALAALAALAFAGRRRDDGTTGGELPEPAAPGMLLGTLALTAVVAVAAGWLALVVPVLAVAARLRPGVLVPVAAAAMAAAGLVAAVGAGEPVAAGEGAFSGLAQALAVLALSAALVTAAPAATGRTATAGKGDGGSPAPQTGPAPAAEPATAAGPVVTAAPVTPAGPVSSARPASAGDAERPEPPRRRPDGGGPS</sequence>
<feature type="transmembrane region" description="Helical" evidence="2">
    <location>
        <begin position="334"/>
        <end position="359"/>
    </location>
</feature>